<feature type="non-terminal residue" evidence="1">
    <location>
        <position position="1"/>
    </location>
</feature>
<comment type="caution">
    <text evidence="1">The sequence shown here is derived from an EMBL/GenBank/DDBJ whole genome shotgun (WGS) entry which is preliminary data.</text>
</comment>
<dbReference type="AlphaFoldDB" id="A0A7J6KNH9"/>
<sequence>TNMKPHCAGYLIPALLKDSWKNLWLMLWVTLADNSLKLLTKRWRCFVKQATVDGQVVWKLLSFNVMANTHHPGLIIGRNQFKLLGYVIGKKVRCDKGQSACVLNNSMNDKMVKRIDSDDISVECCHANVGDACSINPKSNIEFKEYVGRMATLEWRSSKRPSRSYHAAVKRAKRLEYTLNKRGGQALVDSYDEQFKSWLESGFIRPVEDDEVKHYLFHHPVIRVGHPTTPMRPVINGQSLDPFLKPADCNLLQIVDILLQWRQTR</sequence>
<organism evidence="1 2">
    <name type="scientific">Perkinsus olseni</name>
    <name type="common">Perkinsus atlanticus</name>
    <dbReference type="NCBI Taxonomy" id="32597"/>
    <lineage>
        <taxon>Eukaryota</taxon>
        <taxon>Sar</taxon>
        <taxon>Alveolata</taxon>
        <taxon>Perkinsozoa</taxon>
        <taxon>Perkinsea</taxon>
        <taxon>Perkinsida</taxon>
        <taxon>Perkinsidae</taxon>
        <taxon>Perkinsus</taxon>
    </lineage>
</organism>
<evidence type="ECO:0000313" key="1">
    <source>
        <dbReference type="EMBL" id="KAF4648066.1"/>
    </source>
</evidence>
<evidence type="ECO:0000313" key="2">
    <source>
        <dbReference type="Proteomes" id="UP000572268"/>
    </source>
</evidence>
<gene>
    <name evidence="1" type="ORF">FOL46_003381</name>
</gene>
<accession>A0A7J6KNH9</accession>
<dbReference type="EMBL" id="JABANN010002197">
    <property type="protein sequence ID" value="KAF4648066.1"/>
    <property type="molecule type" value="Genomic_DNA"/>
</dbReference>
<protein>
    <submittedName>
        <fullName evidence="1">Uncharacterized protein</fullName>
    </submittedName>
</protein>
<name>A0A7J6KNH9_PEROL</name>
<dbReference type="Proteomes" id="UP000572268">
    <property type="component" value="Unassembled WGS sequence"/>
</dbReference>
<proteinExistence type="predicted"/>
<reference evidence="1 2" key="1">
    <citation type="submission" date="2020-04" db="EMBL/GenBank/DDBJ databases">
        <title>Perkinsus olseni comparative genomics.</title>
        <authorList>
            <person name="Bogema D.R."/>
        </authorList>
    </citation>
    <scope>NUCLEOTIDE SEQUENCE [LARGE SCALE GENOMIC DNA]</scope>
    <source>
        <strain evidence="1">ATCC PRA-31</strain>
    </source>
</reference>
<feature type="non-terminal residue" evidence="1">
    <location>
        <position position="265"/>
    </location>
</feature>